<evidence type="ECO:0000313" key="2">
    <source>
        <dbReference type="EMBL" id="SUZ72383.1"/>
    </source>
</evidence>
<name>A0A381Q463_9ZZZZ</name>
<reference evidence="2" key="1">
    <citation type="submission" date="2018-05" db="EMBL/GenBank/DDBJ databases">
        <authorList>
            <person name="Lanie J.A."/>
            <person name="Ng W.-L."/>
            <person name="Kazmierczak K.M."/>
            <person name="Andrzejewski T.M."/>
            <person name="Davidsen T.M."/>
            <person name="Wayne K.J."/>
            <person name="Tettelin H."/>
            <person name="Glass J.I."/>
            <person name="Rusch D."/>
            <person name="Podicherti R."/>
            <person name="Tsui H.-C.T."/>
            <person name="Winkler M.E."/>
        </authorList>
    </citation>
    <scope>NUCLEOTIDE SEQUENCE</scope>
</reference>
<feature type="domain" description="ChsH2 C-terminal OB-fold" evidence="1">
    <location>
        <begin position="5"/>
        <end position="72"/>
    </location>
</feature>
<evidence type="ECO:0000259" key="1">
    <source>
        <dbReference type="Pfam" id="PF01796"/>
    </source>
</evidence>
<organism evidence="2">
    <name type="scientific">marine metagenome</name>
    <dbReference type="NCBI Taxonomy" id="408172"/>
    <lineage>
        <taxon>unclassified sequences</taxon>
        <taxon>metagenomes</taxon>
        <taxon>ecological metagenomes</taxon>
    </lineage>
</organism>
<proteinExistence type="predicted"/>
<dbReference type="AlphaFoldDB" id="A0A381Q463"/>
<dbReference type="SUPFAM" id="SSF50249">
    <property type="entry name" value="Nucleic acid-binding proteins"/>
    <property type="match status" value="1"/>
</dbReference>
<gene>
    <name evidence="2" type="ORF">METZ01_LOCUS25237</name>
</gene>
<dbReference type="EMBL" id="UINC01001150">
    <property type="protein sequence ID" value="SUZ72383.1"/>
    <property type="molecule type" value="Genomic_DNA"/>
</dbReference>
<dbReference type="InterPro" id="IPR012340">
    <property type="entry name" value="NA-bd_OB-fold"/>
</dbReference>
<sequence length="92" mass="10353">MELDWVTVDPVGQIYSWQRPHHPVHRALSDRGPYIIVLVELPHADNLRMVGNLLGDPLQEIEIGASVSVVFEDHDDGDPDFTLVQWEVTPAS</sequence>
<dbReference type="Pfam" id="PF01796">
    <property type="entry name" value="OB_ChsH2_C"/>
    <property type="match status" value="1"/>
</dbReference>
<accession>A0A381Q463</accession>
<protein>
    <recommendedName>
        <fullName evidence="1">ChsH2 C-terminal OB-fold domain-containing protein</fullName>
    </recommendedName>
</protein>
<dbReference type="InterPro" id="IPR002878">
    <property type="entry name" value="ChsH2_C"/>
</dbReference>